<name>A0A6V8LYF6_9BACT</name>
<dbReference type="InterPro" id="IPR008927">
    <property type="entry name" value="6-PGluconate_DH-like_C_sf"/>
</dbReference>
<dbReference type="InterPro" id="IPR028359">
    <property type="entry name" value="UDP_ManNAc/GlcNAc_DH"/>
</dbReference>
<keyword evidence="4" id="KW-0129">CBS domain</keyword>
<dbReference type="InterPro" id="IPR036291">
    <property type="entry name" value="NAD(P)-bd_dom_sf"/>
</dbReference>
<sequence>MTKDGTHTMDPSLRKMMFGPAGTLAEAIDRILAGGRRVAFCLDDNDRLMGILTQGDVLRLVRAGVPLDAPARGHLNADPVTVGHDVDVHEAKKLIGRKINLIPQVDAHGRLTGLIDLASSEYGFLNIRQKSVAILGLGYVGLTLALVLAEHGFTVAGFDVNRPLLDKLAAKEPPFFETGIQGFLDRHVGKRLRLVDSLAQVNADIFIITVGTPVDPATKKPGLDYIRKAATAVGRSLSRDALVILRSTVQVGTTRRVVIPELEAVSGLKAGQDFHVAYCPERTAEGRALKELTHLPQIVGGLDERSAELASRLFNEYTPTIVRVDGLEAAEMCKLMDNVYRDVRFAFANQVAQVAEPLGLDIHAIIDAVNLNYDRNDIPRPSPGVGGPCLTKDPYILSAVFQEHGLEAPLIASARRVNEAGPADIVGRAGTMLAAQGKDLASCKAFVAGFAFKGHPETSDTRDSTTLFFLRELLARCPNVQGYDPLVPPEEIAALGAGPVSIEEGFKDADVVFVMNNHPSYLRWDLPRLFGLAARPTVFYDAWRMFPHLKSQAPHGILYAAVGVGR</sequence>
<dbReference type="SUPFAM" id="SSF48179">
    <property type="entry name" value="6-phosphogluconate dehydrogenase C-terminal domain-like"/>
    <property type="match status" value="1"/>
</dbReference>
<keyword evidence="3" id="KW-0520">NAD</keyword>
<dbReference type="Pfam" id="PF00571">
    <property type="entry name" value="CBS"/>
    <property type="match status" value="1"/>
</dbReference>
<dbReference type="PANTHER" id="PTHR43491">
    <property type="entry name" value="UDP-N-ACETYL-D-MANNOSAMINE DEHYDROGENASE"/>
    <property type="match status" value="1"/>
</dbReference>
<dbReference type="InterPro" id="IPR046342">
    <property type="entry name" value="CBS_dom_sf"/>
</dbReference>
<dbReference type="Pfam" id="PF00984">
    <property type="entry name" value="UDPG_MGDP_dh"/>
    <property type="match status" value="1"/>
</dbReference>
<dbReference type="InterPro" id="IPR014027">
    <property type="entry name" value="UDP-Glc/GDP-Man_DH_C"/>
</dbReference>
<dbReference type="EMBL" id="BLTE01000012">
    <property type="protein sequence ID" value="GFK94836.1"/>
    <property type="molecule type" value="Genomic_DNA"/>
</dbReference>
<dbReference type="AlphaFoldDB" id="A0A6V8LYF6"/>
<proteinExistence type="inferred from homology"/>
<dbReference type="InterPro" id="IPR001732">
    <property type="entry name" value="UDP-Glc/GDP-Man_DH_N"/>
</dbReference>
<evidence type="ECO:0000256" key="2">
    <source>
        <dbReference type="ARBA" id="ARBA00023002"/>
    </source>
</evidence>
<dbReference type="InterPro" id="IPR017476">
    <property type="entry name" value="UDP-Glc/GDP-Man"/>
</dbReference>
<dbReference type="PANTHER" id="PTHR43491:SF2">
    <property type="entry name" value="UDP-N-ACETYL-D-MANNOSAMINE DEHYDROGENASE"/>
    <property type="match status" value="1"/>
</dbReference>
<evidence type="ECO:0000256" key="1">
    <source>
        <dbReference type="ARBA" id="ARBA00006601"/>
    </source>
</evidence>
<reference evidence="6 7" key="2">
    <citation type="submission" date="2020-05" db="EMBL/GenBank/DDBJ databases">
        <title>Draft genome sequence of Desulfovibrio sp. strainFSS-1.</title>
        <authorList>
            <person name="Shimoshige H."/>
            <person name="Kobayashi H."/>
            <person name="Maekawa T."/>
        </authorList>
    </citation>
    <scope>NUCLEOTIDE SEQUENCE [LARGE SCALE GENOMIC DNA]</scope>
    <source>
        <strain evidence="6 7">SIID29052-01</strain>
    </source>
</reference>
<feature type="domain" description="CBS" evidence="5">
    <location>
        <begin position="1"/>
        <end position="67"/>
    </location>
</feature>
<dbReference type="NCBIfam" id="TIGR03026">
    <property type="entry name" value="NDP-sugDHase"/>
    <property type="match status" value="1"/>
</dbReference>
<dbReference type="Gene3D" id="3.10.580.10">
    <property type="entry name" value="CBS-domain"/>
    <property type="match status" value="1"/>
</dbReference>
<keyword evidence="7" id="KW-1185">Reference proteome</keyword>
<dbReference type="Pfam" id="PF03721">
    <property type="entry name" value="UDPG_MGDP_dh_N"/>
    <property type="match status" value="1"/>
</dbReference>
<dbReference type="GO" id="GO:0016628">
    <property type="term" value="F:oxidoreductase activity, acting on the CH-CH group of donors, NAD or NADP as acceptor"/>
    <property type="evidence" value="ECO:0007669"/>
    <property type="project" value="InterPro"/>
</dbReference>
<dbReference type="PIRSF" id="PIRSF000124">
    <property type="entry name" value="UDPglc_GDPman_dh"/>
    <property type="match status" value="1"/>
</dbReference>
<dbReference type="SUPFAM" id="SSF54631">
    <property type="entry name" value="CBS-domain pair"/>
    <property type="match status" value="1"/>
</dbReference>
<accession>A0A6V8LYF6</accession>
<dbReference type="SUPFAM" id="SSF52413">
    <property type="entry name" value="UDP-glucose/GDP-mannose dehydrogenase C-terminal domain"/>
    <property type="match status" value="1"/>
</dbReference>
<dbReference type="InterPro" id="IPR036220">
    <property type="entry name" value="UDP-Glc/GDP-Man_DH_C_sf"/>
</dbReference>
<dbReference type="InterPro" id="IPR000644">
    <property type="entry name" value="CBS_dom"/>
</dbReference>
<dbReference type="SUPFAM" id="SSF51735">
    <property type="entry name" value="NAD(P)-binding Rossmann-fold domains"/>
    <property type="match status" value="1"/>
</dbReference>
<evidence type="ECO:0000313" key="6">
    <source>
        <dbReference type="EMBL" id="GFK94836.1"/>
    </source>
</evidence>
<evidence type="ECO:0000256" key="3">
    <source>
        <dbReference type="ARBA" id="ARBA00023027"/>
    </source>
</evidence>
<evidence type="ECO:0000256" key="4">
    <source>
        <dbReference type="PROSITE-ProRule" id="PRU00703"/>
    </source>
</evidence>
<reference evidence="6 7" key="1">
    <citation type="submission" date="2020-04" db="EMBL/GenBank/DDBJ databases">
        <authorList>
            <consortium name="Desulfovibrio sp. FSS-1 genome sequencing consortium"/>
            <person name="Shimoshige H."/>
            <person name="Kobayashi H."/>
            <person name="Maekawa T."/>
        </authorList>
    </citation>
    <scope>NUCLEOTIDE SEQUENCE [LARGE SCALE GENOMIC DNA]</scope>
    <source>
        <strain evidence="6 7">SIID29052-01</strain>
    </source>
</reference>
<dbReference type="Gene3D" id="3.40.50.720">
    <property type="entry name" value="NAD(P)-binding Rossmann-like Domain"/>
    <property type="match status" value="2"/>
</dbReference>
<dbReference type="PIRSF" id="PIRSF500136">
    <property type="entry name" value="UDP_ManNAc_DH"/>
    <property type="match status" value="1"/>
</dbReference>
<comment type="caution">
    <text evidence="6">The sequence shown here is derived from an EMBL/GenBank/DDBJ whole genome shotgun (WGS) entry which is preliminary data.</text>
</comment>
<dbReference type="PROSITE" id="PS51371">
    <property type="entry name" value="CBS"/>
    <property type="match status" value="1"/>
</dbReference>
<dbReference type="Proteomes" id="UP000494245">
    <property type="component" value="Unassembled WGS sequence"/>
</dbReference>
<dbReference type="EC" id="1.1.1.336" evidence="6"/>
<dbReference type="GO" id="GO:0089714">
    <property type="term" value="F:UDP-N-acetyl-D-mannosamine dehydrogenase activity"/>
    <property type="evidence" value="ECO:0007669"/>
    <property type="project" value="UniProtKB-EC"/>
</dbReference>
<dbReference type="Pfam" id="PF03720">
    <property type="entry name" value="UDPG_MGDP_dh_C"/>
    <property type="match status" value="1"/>
</dbReference>
<evidence type="ECO:0000259" key="5">
    <source>
        <dbReference type="PROSITE" id="PS51371"/>
    </source>
</evidence>
<dbReference type="GO" id="GO:0000271">
    <property type="term" value="P:polysaccharide biosynthetic process"/>
    <property type="evidence" value="ECO:0007669"/>
    <property type="project" value="InterPro"/>
</dbReference>
<dbReference type="SMART" id="SM00984">
    <property type="entry name" value="UDPG_MGDP_dh_C"/>
    <property type="match status" value="1"/>
</dbReference>
<dbReference type="GO" id="GO:0051287">
    <property type="term" value="F:NAD binding"/>
    <property type="evidence" value="ECO:0007669"/>
    <property type="project" value="InterPro"/>
</dbReference>
<protein>
    <submittedName>
        <fullName evidence="6">UDP-N-acetyl-D-mannosamine dehydrogenase</fullName>
        <ecNumber evidence="6">1.1.1.336</ecNumber>
    </submittedName>
</protein>
<keyword evidence="2 6" id="KW-0560">Oxidoreductase</keyword>
<comment type="similarity">
    <text evidence="1">Belongs to the UDP-glucose/GDP-mannose dehydrogenase family.</text>
</comment>
<evidence type="ECO:0000313" key="7">
    <source>
        <dbReference type="Proteomes" id="UP000494245"/>
    </source>
</evidence>
<gene>
    <name evidence="6" type="primary">wecC</name>
    <name evidence="6" type="ORF">NNJEOMEG_02684</name>
</gene>
<dbReference type="InterPro" id="IPR014026">
    <property type="entry name" value="UDP-Glc/GDP-Man_DH_dimer"/>
</dbReference>
<organism evidence="6 7">
    <name type="scientific">Fundidesulfovibrio magnetotacticus</name>
    <dbReference type="NCBI Taxonomy" id="2730080"/>
    <lineage>
        <taxon>Bacteria</taxon>
        <taxon>Pseudomonadati</taxon>
        <taxon>Thermodesulfobacteriota</taxon>
        <taxon>Desulfovibrionia</taxon>
        <taxon>Desulfovibrionales</taxon>
        <taxon>Desulfovibrionaceae</taxon>
        <taxon>Fundidesulfovibrio</taxon>
    </lineage>
</organism>